<dbReference type="OrthoDB" id="9411774at2759"/>
<dbReference type="GO" id="GO:0005634">
    <property type="term" value="C:nucleus"/>
    <property type="evidence" value="ECO:0007669"/>
    <property type="project" value="UniProtKB-SubCell"/>
</dbReference>
<feature type="domain" description="C2H2-type" evidence="13">
    <location>
        <begin position="317"/>
        <end position="344"/>
    </location>
</feature>
<dbReference type="FunFam" id="3.30.160.60:FF:002319">
    <property type="entry name" value="Uncharacterized protein"/>
    <property type="match status" value="1"/>
</dbReference>
<evidence type="ECO:0000256" key="8">
    <source>
        <dbReference type="ARBA" id="ARBA00023125"/>
    </source>
</evidence>
<feature type="compositionally biased region" description="Basic and acidic residues" evidence="12">
    <location>
        <begin position="17"/>
        <end position="27"/>
    </location>
</feature>
<dbReference type="FunFam" id="3.30.160.60:FF:000660">
    <property type="entry name" value="zinc finger protein 64 isoform X1"/>
    <property type="match status" value="1"/>
</dbReference>
<comment type="caution">
    <text evidence="14">The sequence shown here is derived from an EMBL/GenBank/DDBJ whole genome shotgun (WGS) entry which is preliminary data.</text>
</comment>
<dbReference type="PANTHER" id="PTHR24393">
    <property type="entry name" value="ZINC FINGER PROTEIN"/>
    <property type="match status" value="1"/>
</dbReference>
<evidence type="ECO:0000256" key="10">
    <source>
        <dbReference type="ARBA" id="ARBA00023242"/>
    </source>
</evidence>
<name>A0A4C2A0N0_EUMVA</name>
<keyword evidence="7" id="KW-0805">Transcription regulation</keyword>
<accession>A0A4C2A0N0</accession>
<evidence type="ECO:0000256" key="6">
    <source>
        <dbReference type="ARBA" id="ARBA00022833"/>
    </source>
</evidence>
<evidence type="ECO:0000313" key="14">
    <source>
        <dbReference type="EMBL" id="GBP94286.1"/>
    </source>
</evidence>
<dbReference type="InterPro" id="IPR036236">
    <property type="entry name" value="Znf_C2H2_sf"/>
</dbReference>
<evidence type="ECO:0000256" key="9">
    <source>
        <dbReference type="ARBA" id="ARBA00023163"/>
    </source>
</evidence>
<keyword evidence="10" id="KW-0539">Nucleus</keyword>
<organism evidence="14 15">
    <name type="scientific">Eumeta variegata</name>
    <name type="common">Bagworm moth</name>
    <name type="synonym">Eumeta japonica</name>
    <dbReference type="NCBI Taxonomy" id="151549"/>
    <lineage>
        <taxon>Eukaryota</taxon>
        <taxon>Metazoa</taxon>
        <taxon>Ecdysozoa</taxon>
        <taxon>Arthropoda</taxon>
        <taxon>Hexapoda</taxon>
        <taxon>Insecta</taxon>
        <taxon>Pterygota</taxon>
        <taxon>Neoptera</taxon>
        <taxon>Endopterygota</taxon>
        <taxon>Lepidoptera</taxon>
        <taxon>Glossata</taxon>
        <taxon>Ditrysia</taxon>
        <taxon>Tineoidea</taxon>
        <taxon>Psychidae</taxon>
        <taxon>Oiketicinae</taxon>
        <taxon>Eumeta</taxon>
    </lineage>
</organism>
<dbReference type="Gene3D" id="3.30.160.60">
    <property type="entry name" value="Classic Zinc Finger"/>
    <property type="match status" value="6"/>
</dbReference>
<reference evidence="14 15" key="1">
    <citation type="journal article" date="2019" name="Commun. Biol.">
        <title>The bagworm genome reveals a unique fibroin gene that provides high tensile strength.</title>
        <authorList>
            <person name="Kono N."/>
            <person name="Nakamura H."/>
            <person name="Ohtoshi R."/>
            <person name="Tomita M."/>
            <person name="Numata K."/>
            <person name="Arakawa K."/>
        </authorList>
    </citation>
    <scope>NUCLEOTIDE SEQUENCE [LARGE SCALE GENOMIC DNA]</scope>
</reference>
<evidence type="ECO:0000256" key="2">
    <source>
        <dbReference type="ARBA" id="ARBA00006991"/>
    </source>
</evidence>
<evidence type="ECO:0000256" key="3">
    <source>
        <dbReference type="ARBA" id="ARBA00022723"/>
    </source>
</evidence>
<dbReference type="STRING" id="151549.A0A4C2A0N0"/>
<feature type="domain" description="C2H2-type" evidence="13">
    <location>
        <begin position="227"/>
        <end position="254"/>
    </location>
</feature>
<keyword evidence="6" id="KW-0862">Zinc</keyword>
<gene>
    <name evidence="14" type="primary">ZFP64</name>
    <name evidence="14" type="ORF">EVAR_102934_1</name>
</gene>
<dbReference type="InterPro" id="IPR013087">
    <property type="entry name" value="Znf_C2H2_type"/>
</dbReference>
<dbReference type="PROSITE" id="PS50157">
    <property type="entry name" value="ZINC_FINGER_C2H2_2"/>
    <property type="match status" value="4"/>
</dbReference>
<evidence type="ECO:0000256" key="12">
    <source>
        <dbReference type="SAM" id="MobiDB-lite"/>
    </source>
</evidence>
<dbReference type="SUPFAM" id="SSF57667">
    <property type="entry name" value="beta-beta-alpha zinc fingers"/>
    <property type="match status" value="3"/>
</dbReference>
<dbReference type="AlphaFoldDB" id="A0A4C2A0N0"/>
<dbReference type="EMBL" id="BGZK01002484">
    <property type="protein sequence ID" value="GBP94286.1"/>
    <property type="molecule type" value="Genomic_DNA"/>
</dbReference>
<keyword evidence="9" id="KW-0804">Transcription</keyword>
<sequence length="510" mass="57711">MEDSGCNMGRFSANAEIRSRQPRELRGRRAPSLWSPTSTSRPSCIPVNKIEVEYDGVDATTYRELRAGRSYAYEDSATDVGLHIKEEVETTDELMMKQELDIDLMVLPPKTTPRVLPPSSLCPIHFAGQPLPCSSTSAAADAAPTAPYLVLVKTESQSETEDHCRTGSRFPSDASFLQYVKRNDLSDLERQTSTSQDPHKCEQCEFYASDPGQLKEHMLTHTSVKLFKCEVCQKSTSRLDSLKRHMRTHTGEKLYRCKQCKYSASQLDTLKRHMRTHIQERNHISEKPYKCEQCDYRASRMSALKIHMRSHTGECPFKCGHCEFSTVQRDNLKLHMRTHTGERPYECQYCKYSASRIAFEHSSAGERHVYCTFNNARETRSYAAVTPTLRSTARSPASVSRVLRENAASSSSSVGRCWIVTRTTHISINRRPKYRESLSERHHCVTKPRVPGTHSPYAALRQYSLNNSNRVEAEARRRRNCGPTEVKTKACASISAARNTAAAARARRAG</sequence>
<proteinExistence type="inferred from homology"/>
<keyword evidence="3" id="KW-0479">Metal-binding</keyword>
<keyword evidence="5 11" id="KW-0863">Zinc-finger</keyword>
<dbReference type="SMART" id="SM00355">
    <property type="entry name" value="ZnF_C2H2"/>
    <property type="match status" value="5"/>
</dbReference>
<dbReference type="GO" id="GO:0000978">
    <property type="term" value="F:RNA polymerase II cis-regulatory region sequence-specific DNA binding"/>
    <property type="evidence" value="ECO:0007669"/>
    <property type="project" value="TreeGrafter"/>
</dbReference>
<evidence type="ECO:0000256" key="11">
    <source>
        <dbReference type="PROSITE-ProRule" id="PRU00042"/>
    </source>
</evidence>
<evidence type="ECO:0000256" key="7">
    <source>
        <dbReference type="ARBA" id="ARBA00023015"/>
    </source>
</evidence>
<keyword evidence="4" id="KW-0677">Repeat</keyword>
<feature type="region of interest" description="Disordered" evidence="12">
    <location>
        <begin position="1"/>
        <end position="38"/>
    </location>
</feature>
<feature type="domain" description="C2H2-type" evidence="13">
    <location>
        <begin position="255"/>
        <end position="282"/>
    </location>
</feature>
<comment type="subcellular location">
    <subcellularLocation>
        <location evidence="1">Nucleus</location>
    </subcellularLocation>
</comment>
<keyword evidence="15" id="KW-1185">Reference proteome</keyword>
<feature type="domain" description="C2H2-type" evidence="13">
    <location>
        <begin position="289"/>
        <end position="316"/>
    </location>
</feature>
<protein>
    <submittedName>
        <fullName evidence="14">Zinc finger protein 64 homolog, isoforms 1 and 2</fullName>
    </submittedName>
</protein>
<comment type="similarity">
    <text evidence="2">Belongs to the krueppel C2H2-type zinc-finger protein family.</text>
</comment>
<dbReference type="Pfam" id="PF13909">
    <property type="entry name" value="zf-H2C2_5"/>
    <property type="match status" value="1"/>
</dbReference>
<evidence type="ECO:0000256" key="4">
    <source>
        <dbReference type="ARBA" id="ARBA00022737"/>
    </source>
</evidence>
<dbReference type="Proteomes" id="UP000299102">
    <property type="component" value="Unassembled WGS sequence"/>
</dbReference>
<evidence type="ECO:0000313" key="15">
    <source>
        <dbReference type="Proteomes" id="UP000299102"/>
    </source>
</evidence>
<dbReference type="GO" id="GO:0001228">
    <property type="term" value="F:DNA-binding transcription activator activity, RNA polymerase II-specific"/>
    <property type="evidence" value="ECO:0007669"/>
    <property type="project" value="TreeGrafter"/>
</dbReference>
<dbReference type="PANTHER" id="PTHR24393:SF15">
    <property type="entry name" value="IP01243P-RELATED"/>
    <property type="match status" value="1"/>
</dbReference>
<dbReference type="Pfam" id="PF00096">
    <property type="entry name" value="zf-C2H2"/>
    <property type="match status" value="3"/>
</dbReference>
<dbReference type="FunFam" id="3.30.160.60:FF:000395">
    <property type="entry name" value="zinc finger protein 513"/>
    <property type="match status" value="1"/>
</dbReference>
<dbReference type="FunFam" id="3.30.160.60:FF:000303">
    <property type="entry name" value="Zinc finger protein 41"/>
    <property type="match status" value="1"/>
</dbReference>
<keyword evidence="8" id="KW-0238">DNA-binding</keyword>
<evidence type="ECO:0000256" key="1">
    <source>
        <dbReference type="ARBA" id="ARBA00004123"/>
    </source>
</evidence>
<evidence type="ECO:0000259" key="13">
    <source>
        <dbReference type="PROSITE" id="PS50157"/>
    </source>
</evidence>
<evidence type="ECO:0000256" key="5">
    <source>
        <dbReference type="ARBA" id="ARBA00022771"/>
    </source>
</evidence>
<dbReference type="GO" id="GO:0008270">
    <property type="term" value="F:zinc ion binding"/>
    <property type="evidence" value="ECO:0007669"/>
    <property type="project" value="UniProtKB-KW"/>
</dbReference>